<evidence type="ECO:0000313" key="2">
    <source>
        <dbReference type="EMBL" id="MVZ62058.1"/>
    </source>
</evidence>
<gene>
    <name evidence="2" type="ORF">GQF63_08505</name>
</gene>
<keyword evidence="3" id="KW-1185">Reference proteome</keyword>
<dbReference type="RefSeq" id="WP_160368798.1">
    <property type="nucleotide sequence ID" value="NZ_WSQA01000005.1"/>
</dbReference>
<dbReference type="EMBL" id="WSQA01000005">
    <property type="protein sequence ID" value="MVZ62058.1"/>
    <property type="molecule type" value="Genomic_DNA"/>
</dbReference>
<dbReference type="InterPro" id="IPR037401">
    <property type="entry name" value="SnoaL-like"/>
</dbReference>
<protein>
    <recommendedName>
        <fullName evidence="1">SnoaL-like domain-containing protein</fullName>
    </recommendedName>
</protein>
<dbReference type="OrthoDB" id="6692273at2"/>
<dbReference type="AlphaFoldDB" id="A0A6N8L1M9"/>
<evidence type="ECO:0000259" key="1">
    <source>
        <dbReference type="Pfam" id="PF12680"/>
    </source>
</evidence>
<comment type="caution">
    <text evidence="2">The sequence shown here is derived from an EMBL/GenBank/DDBJ whole genome shotgun (WGS) entry which is preliminary data.</text>
</comment>
<dbReference type="Gene3D" id="3.10.450.50">
    <property type="match status" value="1"/>
</dbReference>
<organism evidence="2 3">
    <name type="scientific">Sphingobacterium humi</name>
    <dbReference type="NCBI Taxonomy" id="1796905"/>
    <lineage>
        <taxon>Bacteria</taxon>
        <taxon>Pseudomonadati</taxon>
        <taxon>Bacteroidota</taxon>
        <taxon>Sphingobacteriia</taxon>
        <taxon>Sphingobacteriales</taxon>
        <taxon>Sphingobacteriaceae</taxon>
        <taxon>Sphingobacterium</taxon>
    </lineage>
</organism>
<evidence type="ECO:0000313" key="3">
    <source>
        <dbReference type="Proteomes" id="UP000435036"/>
    </source>
</evidence>
<feature type="domain" description="SnoaL-like" evidence="1">
    <location>
        <begin position="22"/>
        <end position="92"/>
    </location>
</feature>
<name>A0A6N8L1M9_9SPHI</name>
<sequence>MKITVPKDCDNAPRRRMIRDLNIAFANADSKEMAEFFHPDIVWEMVGNKTLNGIAEVLAFLGTATFSKANALNLEVIITHGKFASAMGSMRFAKETIAFNDTYEFTSAASSKLKKITSFAISIK</sequence>
<proteinExistence type="predicted"/>
<reference evidence="2 3" key="1">
    <citation type="submission" date="2019-12" db="EMBL/GenBank/DDBJ databases">
        <authorList>
            <person name="Dong K."/>
        </authorList>
    </citation>
    <scope>NUCLEOTIDE SEQUENCE [LARGE SCALE GENOMIC DNA]</scope>
    <source>
        <strain evidence="2 3">JCM 31225</strain>
    </source>
</reference>
<accession>A0A6N8L1M9</accession>
<dbReference type="InterPro" id="IPR032710">
    <property type="entry name" value="NTF2-like_dom_sf"/>
</dbReference>
<dbReference type="Pfam" id="PF12680">
    <property type="entry name" value="SnoaL_2"/>
    <property type="match status" value="1"/>
</dbReference>
<dbReference type="Proteomes" id="UP000435036">
    <property type="component" value="Unassembled WGS sequence"/>
</dbReference>
<dbReference type="SUPFAM" id="SSF54427">
    <property type="entry name" value="NTF2-like"/>
    <property type="match status" value="1"/>
</dbReference>